<feature type="region of interest" description="Disordered" evidence="3">
    <location>
        <begin position="258"/>
        <end position="330"/>
    </location>
</feature>
<dbReference type="InterPro" id="IPR023578">
    <property type="entry name" value="Ras_GEF_dom_sf"/>
</dbReference>
<dbReference type="GeneID" id="103544312"/>
<proteinExistence type="predicted"/>
<dbReference type="PANTHER" id="PTHR23113:SF223">
    <property type="entry name" value="RAL-GDS-RELATED PROTEIN"/>
    <property type="match status" value="1"/>
</dbReference>
<feature type="domain" description="Ras-GEF" evidence="4">
    <location>
        <begin position="332"/>
        <end position="597"/>
    </location>
</feature>
<name>A0ABM4NDH2_EQUPR</name>
<evidence type="ECO:0000313" key="6">
    <source>
        <dbReference type="RefSeq" id="XP_070462992.1"/>
    </source>
</evidence>
<sequence>MCRQAPDASWPICRALSFQNSTQEIFEELHDGFDFSPSLVKGQEQQAASSILCRSENSTQEMFEELCVGFDFSPSLVKGQEQQATSSILCRSEEPTLSVAEARTMLTLKAGAVQKVVGCLQPSFHGRSISVTTFPCVYQAFYPTPQVLDQLLQSALSPIWGPRPQENSQDMWQMLRHSRINLTLAYLQDLLPGSVLKHQATPLLIQVDLFQATELETEAPAPAPALLPGAEAEKGPHLELDGTPVLFLPSLLALEPAAAPSAAPDPERVPSAAPAQVPGPELDSTGPRGLLGFPPQAPVTAADSAPVPEASHPCRVTGKKQPDGKPSLMAFSPRDVAEQLTAIDAEVFKNVEPSECLGSTWGKRNRPGHENVAPTVWATVVQFNRVVKCVMTSCLGDPNVTARGRAKVLERWIEVARECRALRNISSLHAVLSALQSVPIHRLKKTWGKVSRKSCRKFKKLCDEDNSLSWELLIKSSLDEQEDGSWQKQPSKFATLLRTLQRGRKRQQQKGIVPFLGTMLTDLIMLDTAMEDYVNGNEINHEKKKKEHKVMMEIVQLQEAAENYNLEPQERFRAWFWDMEQLSEDESYSLSCQLEPRC</sequence>
<evidence type="ECO:0000259" key="4">
    <source>
        <dbReference type="PROSITE" id="PS50009"/>
    </source>
</evidence>
<evidence type="ECO:0000256" key="1">
    <source>
        <dbReference type="ARBA" id="ARBA00022658"/>
    </source>
</evidence>
<dbReference type="SUPFAM" id="SSF48366">
    <property type="entry name" value="Ras GEF"/>
    <property type="match status" value="1"/>
</dbReference>
<accession>A0ABM4NDH2</accession>
<dbReference type="CDD" id="cd00155">
    <property type="entry name" value="RasGEF"/>
    <property type="match status" value="1"/>
</dbReference>
<keyword evidence="1 2" id="KW-0344">Guanine-nucleotide releasing factor</keyword>
<dbReference type="Proteomes" id="UP001652662">
    <property type="component" value="Unplaced"/>
</dbReference>
<dbReference type="PROSITE" id="PS50009">
    <property type="entry name" value="RASGEF_CAT"/>
    <property type="match status" value="1"/>
</dbReference>
<evidence type="ECO:0000256" key="3">
    <source>
        <dbReference type="SAM" id="MobiDB-lite"/>
    </source>
</evidence>
<evidence type="ECO:0000256" key="2">
    <source>
        <dbReference type="PROSITE-ProRule" id="PRU00168"/>
    </source>
</evidence>
<keyword evidence="5" id="KW-1185">Reference proteome</keyword>
<dbReference type="Gene3D" id="1.20.870.10">
    <property type="entry name" value="Son of sevenless (SoS) protein Chain: S domain 1"/>
    <property type="match status" value="1"/>
</dbReference>
<dbReference type="InterPro" id="IPR001895">
    <property type="entry name" value="RASGEF_cat_dom"/>
</dbReference>
<dbReference type="InterPro" id="IPR036964">
    <property type="entry name" value="RASGEF_cat_dom_sf"/>
</dbReference>
<gene>
    <name evidence="6" type="primary">LOC103544312</name>
</gene>
<dbReference type="RefSeq" id="XP_070462992.1">
    <property type="nucleotide sequence ID" value="XM_070606891.1"/>
</dbReference>
<dbReference type="InterPro" id="IPR008937">
    <property type="entry name" value="Ras-like_GEF"/>
</dbReference>
<evidence type="ECO:0000313" key="5">
    <source>
        <dbReference type="Proteomes" id="UP001652662"/>
    </source>
</evidence>
<reference evidence="6" key="1">
    <citation type="submission" date="2025-08" db="UniProtKB">
        <authorList>
            <consortium name="RefSeq"/>
        </authorList>
    </citation>
    <scope>IDENTIFICATION</scope>
    <source>
        <tissue evidence="6">Blood</tissue>
    </source>
</reference>
<dbReference type="Gene3D" id="1.10.840.10">
    <property type="entry name" value="Ras guanine-nucleotide exchange factors catalytic domain"/>
    <property type="match status" value="1"/>
</dbReference>
<dbReference type="Pfam" id="PF00617">
    <property type="entry name" value="RasGEF"/>
    <property type="match status" value="1"/>
</dbReference>
<dbReference type="SMART" id="SM00147">
    <property type="entry name" value="RasGEF"/>
    <property type="match status" value="1"/>
</dbReference>
<dbReference type="PANTHER" id="PTHR23113">
    <property type="entry name" value="GUANINE NUCLEOTIDE EXCHANGE FACTOR"/>
    <property type="match status" value="1"/>
</dbReference>
<protein>
    <submittedName>
        <fullName evidence="6">Ral guanine nucleotide dissociation stimulator-like isoform X1</fullName>
    </submittedName>
</protein>
<organism evidence="5 6">
    <name type="scientific">Equus przewalskii</name>
    <name type="common">Przewalski's horse</name>
    <name type="synonym">Equus caballus przewalskii</name>
    <dbReference type="NCBI Taxonomy" id="9798"/>
    <lineage>
        <taxon>Eukaryota</taxon>
        <taxon>Metazoa</taxon>
        <taxon>Chordata</taxon>
        <taxon>Craniata</taxon>
        <taxon>Vertebrata</taxon>
        <taxon>Euteleostomi</taxon>
        <taxon>Mammalia</taxon>
        <taxon>Eutheria</taxon>
        <taxon>Laurasiatheria</taxon>
        <taxon>Perissodactyla</taxon>
        <taxon>Equidae</taxon>
        <taxon>Equus</taxon>
    </lineage>
</organism>